<organism evidence="1 2">
    <name type="scientific">Stachybotrys elegans</name>
    <dbReference type="NCBI Taxonomy" id="80388"/>
    <lineage>
        <taxon>Eukaryota</taxon>
        <taxon>Fungi</taxon>
        <taxon>Dikarya</taxon>
        <taxon>Ascomycota</taxon>
        <taxon>Pezizomycotina</taxon>
        <taxon>Sordariomycetes</taxon>
        <taxon>Hypocreomycetidae</taxon>
        <taxon>Hypocreales</taxon>
        <taxon>Stachybotryaceae</taxon>
        <taxon>Stachybotrys</taxon>
    </lineage>
</organism>
<accession>A0A8K0WPR0</accession>
<evidence type="ECO:0000313" key="1">
    <source>
        <dbReference type="EMBL" id="KAH7316724.1"/>
    </source>
</evidence>
<proteinExistence type="predicted"/>
<dbReference type="OrthoDB" id="5383526at2759"/>
<keyword evidence="2" id="KW-1185">Reference proteome</keyword>
<dbReference type="AlphaFoldDB" id="A0A8K0WPR0"/>
<reference evidence="1" key="1">
    <citation type="journal article" date="2021" name="Nat. Commun.">
        <title>Genetic determinants of endophytism in the Arabidopsis root mycobiome.</title>
        <authorList>
            <person name="Mesny F."/>
            <person name="Miyauchi S."/>
            <person name="Thiergart T."/>
            <person name="Pickel B."/>
            <person name="Atanasova L."/>
            <person name="Karlsson M."/>
            <person name="Huettel B."/>
            <person name="Barry K.W."/>
            <person name="Haridas S."/>
            <person name="Chen C."/>
            <person name="Bauer D."/>
            <person name="Andreopoulos W."/>
            <person name="Pangilinan J."/>
            <person name="LaButti K."/>
            <person name="Riley R."/>
            <person name="Lipzen A."/>
            <person name="Clum A."/>
            <person name="Drula E."/>
            <person name="Henrissat B."/>
            <person name="Kohler A."/>
            <person name="Grigoriev I.V."/>
            <person name="Martin F.M."/>
            <person name="Hacquard S."/>
        </authorList>
    </citation>
    <scope>NUCLEOTIDE SEQUENCE</scope>
    <source>
        <strain evidence="1">MPI-CAGE-CH-0235</strain>
    </source>
</reference>
<name>A0A8K0WPR0_9HYPO</name>
<dbReference type="Proteomes" id="UP000813444">
    <property type="component" value="Unassembled WGS sequence"/>
</dbReference>
<evidence type="ECO:0000313" key="2">
    <source>
        <dbReference type="Proteomes" id="UP000813444"/>
    </source>
</evidence>
<comment type="caution">
    <text evidence="1">The sequence shown here is derived from an EMBL/GenBank/DDBJ whole genome shotgun (WGS) entry which is preliminary data.</text>
</comment>
<sequence>MGQPFQQHRLQRDSGELEVRGSRFEVRGSRFEVRGWGGPQCSTRRDFRNSNGRTRICINTGPFGGGSYIFTNGHRSVDAVDECARAVRPYRDFYRRCPVQSHWAR</sequence>
<protein>
    <submittedName>
        <fullName evidence="1">Uncharacterized protein</fullName>
    </submittedName>
</protein>
<gene>
    <name evidence="1" type="ORF">B0I35DRAFT_261927</name>
</gene>
<dbReference type="EMBL" id="JAGPNK010000008">
    <property type="protein sequence ID" value="KAH7316724.1"/>
    <property type="molecule type" value="Genomic_DNA"/>
</dbReference>